<organism evidence="2 3">
    <name type="scientific">Tissierella pigra</name>
    <dbReference type="NCBI Taxonomy" id="2607614"/>
    <lineage>
        <taxon>Bacteria</taxon>
        <taxon>Bacillati</taxon>
        <taxon>Bacillota</taxon>
        <taxon>Tissierellia</taxon>
        <taxon>Tissierellales</taxon>
        <taxon>Tissierellaceae</taxon>
        <taxon>Tissierella</taxon>
    </lineage>
</organism>
<name>A0A6N7XV38_9FIRM</name>
<evidence type="ECO:0000259" key="1">
    <source>
        <dbReference type="Pfam" id="PF08241"/>
    </source>
</evidence>
<dbReference type="GO" id="GO:0008757">
    <property type="term" value="F:S-adenosylmethionine-dependent methyltransferase activity"/>
    <property type="evidence" value="ECO:0007669"/>
    <property type="project" value="InterPro"/>
</dbReference>
<dbReference type="CDD" id="cd02440">
    <property type="entry name" value="AdoMet_MTases"/>
    <property type="match status" value="1"/>
</dbReference>
<evidence type="ECO:0000313" key="3">
    <source>
        <dbReference type="Proteomes" id="UP000469523"/>
    </source>
</evidence>
<protein>
    <submittedName>
        <fullName evidence="2">Class I SAM-dependent methyltransferase</fullName>
    </submittedName>
</protein>
<gene>
    <name evidence="2" type="ORF">FYJ83_07475</name>
</gene>
<keyword evidence="3" id="KW-1185">Reference proteome</keyword>
<dbReference type="GO" id="GO:0032259">
    <property type="term" value="P:methylation"/>
    <property type="evidence" value="ECO:0007669"/>
    <property type="project" value="UniProtKB-KW"/>
</dbReference>
<accession>A0A6N7XV38</accession>
<dbReference type="Gene3D" id="3.40.50.150">
    <property type="entry name" value="Vaccinia Virus protein VP39"/>
    <property type="match status" value="1"/>
</dbReference>
<dbReference type="InterPro" id="IPR013216">
    <property type="entry name" value="Methyltransf_11"/>
</dbReference>
<reference evidence="2 3" key="1">
    <citation type="submission" date="2019-09" db="EMBL/GenBank/DDBJ databases">
        <title>In-depth cultivation of the pig gut microbiome towards novel bacterial diversity and tailored functional studies.</title>
        <authorList>
            <person name="Wylensek D."/>
            <person name="Hitch T.C.A."/>
            <person name="Clavel T."/>
        </authorList>
    </citation>
    <scope>NUCLEOTIDE SEQUENCE [LARGE SCALE GENOMIC DNA]</scope>
    <source>
        <strain evidence="2 3">WCA3-693-APC-4?</strain>
    </source>
</reference>
<sequence length="243" mass="28055">MNNIYDDKQFFEQYSKMSRSQQGLSGAGEWYQFKLLFPDLKDKSVLDLGCGYGWHCKYAVECGANQVLGIDLSEKMIHEAKEKNGDLKITYQVCGLDDYHYPNDSYDCVISNLVLHYIEDVEIIFKNVYRTLKSNGVFLLNIEHPVFTAGVKQDWIYNSDGSPKYWPVDDYFYSGERETNFLGQNVKKQHHTLTQILMGLINAGFQLEVVEEAMPSNDMMDISGMLDEMRRPMMLMIKSIKQG</sequence>
<dbReference type="Pfam" id="PF08241">
    <property type="entry name" value="Methyltransf_11"/>
    <property type="match status" value="1"/>
</dbReference>
<evidence type="ECO:0000313" key="2">
    <source>
        <dbReference type="EMBL" id="MSU01303.1"/>
    </source>
</evidence>
<dbReference type="InterPro" id="IPR029063">
    <property type="entry name" value="SAM-dependent_MTases_sf"/>
</dbReference>
<dbReference type="SUPFAM" id="SSF53335">
    <property type="entry name" value="S-adenosyl-L-methionine-dependent methyltransferases"/>
    <property type="match status" value="1"/>
</dbReference>
<proteinExistence type="predicted"/>
<dbReference type="AlphaFoldDB" id="A0A6N7XV38"/>
<dbReference type="EMBL" id="VUNQ01000013">
    <property type="protein sequence ID" value="MSU01303.1"/>
    <property type="molecule type" value="Genomic_DNA"/>
</dbReference>
<feature type="domain" description="Methyltransferase type 11" evidence="1">
    <location>
        <begin position="46"/>
        <end position="139"/>
    </location>
</feature>
<dbReference type="RefSeq" id="WP_154439717.1">
    <property type="nucleotide sequence ID" value="NZ_JAHLPJ010000001.1"/>
</dbReference>
<dbReference type="Proteomes" id="UP000469523">
    <property type="component" value="Unassembled WGS sequence"/>
</dbReference>
<keyword evidence="2" id="KW-0489">Methyltransferase</keyword>
<keyword evidence="2" id="KW-0808">Transferase</keyword>
<dbReference type="PANTHER" id="PTHR43861">
    <property type="entry name" value="TRANS-ACONITATE 2-METHYLTRANSFERASE-RELATED"/>
    <property type="match status" value="1"/>
</dbReference>
<comment type="caution">
    <text evidence="2">The sequence shown here is derived from an EMBL/GenBank/DDBJ whole genome shotgun (WGS) entry which is preliminary data.</text>
</comment>